<dbReference type="Gene3D" id="3.30.460.10">
    <property type="entry name" value="Beta Polymerase, domain 2"/>
    <property type="match status" value="1"/>
</dbReference>
<gene>
    <name evidence="2" type="ORF">DRJ00_08050</name>
</gene>
<dbReference type="PANTHER" id="PTHR33933:SF1">
    <property type="entry name" value="PROTEIN ADENYLYLTRANSFERASE MNTA-RELATED"/>
    <property type="match status" value="1"/>
</dbReference>
<dbReference type="InterPro" id="IPR002934">
    <property type="entry name" value="Polymerase_NTP_transf_dom"/>
</dbReference>
<evidence type="ECO:0000313" key="3">
    <source>
        <dbReference type="Proteomes" id="UP000279422"/>
    </source>
</evidence>
<evidence type="ECO:0000259" key="1">
    <source>
        <dbReference type="Pfam" id="PF01909"/>
    </source>
</evidence>
<evidence type="ECO:0000313" key="2">
    <source>
        <dbReference type="EMBL" id="RLE07492.1"/>
    </source>
</evidence>
<proteinExistence type="predicted"/>
<dbReference type="EMBL" id="QMPZ01000164">
    <property type="protein sequence ID" value="RLE07492.1"/>
    <property type="molecule type" value="Genomic_DNA"/>
</dbReference>
<dbReference type="AlphaFoldDB" id="A0A497E4N2"/>
<feature type="domain" description="Polymerase nucleotidyl transferase" evidence="1">
    <location>
        <begin position="33"/>
        <end position="131"/>
    </location>
</feature>
<keyword evidence="2" id="KW-0808">Transferase</keyword>
<accession>A0A497E4N2</accession>
<dbReference type="Pfam" id="PF01909">
    <property type="entry name" value="NTP_transf_2"/>
    <property type="match status" value="1"/>
</dbReference>
<dbReference type="SUPFAM" id="SSF81301">
    <property type="entry name" value="Nucleotidyltransferase"/>
    <property type="match status" value="1"/>
</dbReference>
<dbReference type="GO" id="GO:0016779">
    <property type="term" value="F:nucleotidyltransferase activity"/>
    <property type="evidence" value="ECO:0007669"/>
    <property type="project" value="InterPro"/>
</dbReference>
<name>A0A497E4N2_UNCAE</name>
<comment type="caution">
    <text evidence="2">The sequence shown here is derived from an EMBL/GenBank/DDBJ whole genome shotgun (WGS) entry which is preliminary data.</text>
</comment>
<dbReference type="Proteomes" id="UP000279422">
    <property type="component" value="Unassembled WGS sequence"/>
</dbReference>
<organism evidence="2 3">
    <name type="scientific">Aerophobetes bacterium</name>
    <dbReference type="NCBI Taxonomy" id="2030807"/>
    <lineage>
        <taxon>Bacteria</taxon>
        <taxon>Candidatus Aerophobota</taxon>
    </lineage>
</organism>
<sequence>MNLRPLYKGRKKVEKMVKINYKLYKEFLDKLLDSLMDRLQEEKIISCALFGSVARGEAKPYSDIDLLIVCQKRSAKSMKKFVKVLFKLEETKEYKKLVSMGLHPDPYPIFVTPEELSKNPLILLDILDHGIILYDRKNFLKGKLQKFKEKLKQLGARKLTFEDGSWAWDLKPDWRPGEVIEIEI</sequence>
<dbReference type="CDD" id="cd05403">
    <property type="entry name" value="NT_KNTase_like"/>
    <property type="match status" value="1"/>
</dbReference>
<dbReference type="PANTHER" id="PTHR33933">
    <property type="entry name" value="NUCLEOTIDYLTRANSFERASE"/>
    <property type="match status" value="1"/>
</dbReference>
<protein>
    <submittedName>
        <fullName evidence="2">Nucleotidyltransferase domain-containing protein</fullName>
    </submittedName>
</protein>
<dbReference type="InterPro" id="IPR043519">
    <property type="entry name" value="NT_sf"/>
</dbReference>
<reference evidence="2 3" key="1">
    <citation type="submission" date="2018-06" db="EMBL/GenBank/DDBJ databases">
        <title>Extensive metabolic versatility and redundancy in microbially diverse, dynamic hydrothermal sediments.</title>
        <authorList>
            <person name="Dombrowski N."/>
            <person name="Teske A."/>
            <person name="Baker B.J."/>
        </authorList>
    </citation>
    <scope>NUCLEOTIDE SEQUENCE [LARGE SCALE GENOMIC DNA]</scope>
    <source>
        <strain evidence="2">B47_G16</strain>
    </source>
</reference>
<dbReference type="InterPro" id="IPR052548">
    <property type="entry name" value="Type_VII_TA_antitoxin"/>
</dbReference>